<keyword evidence="3" id="KW-1185">Reference proteome</keyword>
<dbReference type="OrthoDB" id="5348404at2759"/>
<evidence type="ECO:0000313" key="3">
    <source>
        <dbReference type="Proteomes" id="UP000250266"/>
    </source>
</evidence>
<dbReference type="Proteomes" id="UP000250266">
    <property type="component" value="Unassembled WGS sequence"/>
</dbReference>
<evidence type="ECO:0000256" key="1">
    <source>
        <dbReference type="SAM" id="MobiDB-lite"/>
    </source>
</evidence>
<evidence type="ECO:0000313" key="2">
    <source>
        <dbReference type="EMBL" id="OCK73169.1"/>
    </source>
</evidence>
<dbReference type="AlphaFoldDB" id="A0A8E2J8B1"/>
<gene>
    <name evidence="2" type="ORF">K432DRAFT_447952</name>
</gene>
<reference evidence="2 3" key="1">
    <citation type="journal article" date="2016" name="Nat. Commun.">
        <title>Ectomycorrhizal ecology is imprinted in the genome of the dominant symbiotic fungus Cenococcum geophilum.</title>
        <authorList>
            <consortium name="DOE Joint Genome Institute"/>
            <person name="Peter M."/>
            <person name="Kohler A."/>
            <person name="Ohm R.A."/>
            <person name="Kuo A."/>
            <person name="Krutzmann J."/>
            <person name="Morin E."/>
            <person name="Arend M."/>
            <person name="Barry K.W."/>
            <person name="Binder M."/>
            <person name="Choi C."/>
            <person name="Clum A."/>
            <person name="Copeland A."/>
            <person name="Grisel N."/>
            <person name="Haridas S."/>
            <person name="Kipfer T."/>
            <person name="LaButti K."/>
            <person name="Lindquist E."/>
            <person name="Lipzen A."/>
            <person name="Maire R."/>
            <person name="Meier B."/>
            <person name="Mihaltcheva S."/>
            <person name="Molinier V."/>
            <person name="Murat C."/>
            <person name="Poggeler S."/>
            <person name="Quandt C.A."/>
            <person name="Sperisen C."/>
            <person name="Tritt A."/>
            <person name="Tisserant E."/>
            <person name="Crous P.W."/>
            <person name="Henrissat B."/>
            <person name="Nehls U."/>
            <person name="Egli S."/>
            <person name="Spatafora J.W."/>
            <person name="Grigoriev I.V."/>
            <person name="Martin F.M."/>
        </authorList>
    </citation>
    <scope>NUCLEOTIDE SEQUENCE [LARGE SCALE GENOMIC DNA]</scope>
    <source>
        <strain evidence="2 3">CBS 459.81</strain>
    </source>
</reference>
<dbReference type="EMBL" id="KV745919">
    <property type="protein sequence ID" value="OCK73169.1"/>
    <property type="molecule type" value="Genomic_DNA"/>
</dbReference>
<accession>A0A8E2J8B1</accession>
<feature type="region of interest" description="Disordered" evidence="1">
    <location>
        <begin position="177"/>
        <end position="206"/>
    </location>
</feature>
<name>A0A8E2J8B1_9PEZI</name>
<proteinExistence type="predicted"/>
<organism evidence="2 3">
    <name type="scientific">Lepidopterella palustris CBS 459.81</name>
    <dbReference type="NCBI Taxonomy" id="1314670"/>
    <lineage>
        <taxon>Eukaryota</taxon>
        <taxon>Fungi</taxon>
        <taxon>Dikarya</taxon>
        <taxon>Ascomycota</taxon>
        <taxon>Pezizomycotina</taxon>
        <taxon>Dothideomycetes</taxon>
        <taxon>Pleosporomycetidae</taxon>
        <taxon>Mytilinidiales</taxon>
        <taxon>Argynnaceae</taxon>
        <taxon>Lepidopterella</taxon>
    </lineage>
</organism>
<sequence length="206" mass="23360">MSAEQRVKQAAQQAAQQALLAAYKKAREDCTLPDFLTSHSSHSHPKRAIFLLLLSRHAKANRNRRLPRPSKRHSSLRDLLRDVHLRNHLPVAVQPKSYLPGHTKQQYHNRYSAWHAVKDVANVWDIVSGVWFRYKIIAAFPFGKKPTPHVKLPEARTLKVWDTRYDRSASIVEDSFGSEVRGKASSQGTSESEKPKPVMAGGIQEV</sequence>
<protein>
    <submittedName>
        <fullName evidence="2">Uncharacterized protein</fullName>
    </submittedName>
</protein>